<dbReference type="OrthoDB" id="201945at2157"/>
<reference evidence="1 2" key="1">
    <citation type="journal article" date="2014" name="PLoS Genet.">
        <title>Phylogenetically driven sequencing of extremely halophilic archaea reveals strategies for static and dynamic osmo-response.</title>
        <authorList>
            <person name="Becker E.A."/>
            <person name="Seitzer P.M."/>
            <person name="Tritt A."/>
            <person name="Larsen D."/>
            <person name="Krusor M."/>
            <person name="Yao A.I."/>
            <person name="Wu D."/>
            <person name="Madern D."/>
            <person name="Eisen J.A."/>
            <person name="Darling A.E."/>
            <person name="Facciotti M.T."/>
        </authorList>
    </citation>
    <scope>NUCLEOTIDE SEQUENCE [LARGE SCALE GENOMIC DNA]</scope>
    <source>
        <strain evidence="1 2">JCM 14848</strain>
    </source>
</reference>
<evidence type="ECO:0008006" key="3">
    <source>
        <dbReference type="Google" id="ProtNLM"/>
    </source>
</evidence>
<keyword evidence="2" id="KW-1185">Reference proteome</keyword>
<proteinExistence type="predicted"/>
<protein>
    <recommendedName>
        <fullName evidence="3">DUF211 domain-containing protein</fullName>
    </recommendedName>
</protein>
<gene>
    <name evidence="1" type="ORF">C474_06292</name>
</gene>
<evidence type="ECO:0000313" key="1">
    <source>
        <dbReference type="EMBL" id="ELZ32410.1"/>
    </source>
</evidence>
<dbReference type="InParanoid" id="M0DA97"/>
<dbReference type="AlphaFoldDB" id="M0DA97"/>
<dbReference type="InterPro" id="IPR023129">
    <property type="entry name" value="MTH889-like_dom_sf"/>
</dbReference>
<dbReference type="eggNOG" id="arCOG04140">
    <property type="taxonomic scope" value="Archaea"/>
</dbReference>
<dbReference type="RefSeq" id="WP_008385007.1">
    <property type="nucleotide sequence ID" value="NZ_AOIV01000011.1"/>
</dbReference>
<accession>M0DA97</accession>
<dbReference type="Pfam" id="PF02680">
    <property type="entry name" value="DUF211"/>
    <property type="match status" value="1"/>
</dbReference>
<comment type="caution">
    <text evidence="1">The sequence shown here is derived from an EMBL/GenBank/DDBJ whole genome shotgun (WGS) entry which is preliminary data.</text>
</comment>
<organism evidence="1 2">
    <name type="scientific">Halogeometricum pallidum JCM 14848</name>
    <dbReference type="NCBI Taxonomy" id="1227487"/>
    <lineage>
        <taxon>Archaea</taxon>
        <taxon>Methanobacteriati</taxon>
        <taxon>Methanobacteriota</taxon>
        <taxon>Stenosarchaea group</taxon>
        <taxon>Halobacteria</taxon>
        <taxon>Halobacteriales</taxon>
        <taxon>Haloferacaceae</taxon>
        <taxon>Halogeometricum</taxon>
    </lineage>
</organism>
<dbReference type="PANTHER" id="PTHR42240">
    <property type="entry name" value="DUF211 DOMAIN-CONTAINING PROTEIN"/>
    <property type="match status" value="1"/>
</dbReference>
<dbReference type="InterPro" id="IPR003831">
    <property type="entry name" value="DUF211"/>
</dbReference>
<dbReference type="Gene3D" id="3.30.70.1340">
    <property type="entry name" value="MTH889-like domain"/>
    <property type="match status" value="1"/>
</dbReference>
<sequence length="95" mass="10270">MANVRRLVLDLLKPHEPDVVTFAESVADCDGVAGINVVLMETDKEVQNVKLTIEGDSIPVDAVHDIVEDLGGTVHSIDEVVCGEFIVEESKTPQD</sequence>
<dbReference type="Proteomes" id="UP000011513">
    <property type="component" value="Unassembled WGS sequence"/>
</dbReference>
<dbReference type="EMBL" id="AOIV01000011">
    <property type="protein sequence ID" value="ELZ32410.1"/>
    <property type="molecule type" value="Genomic_DNA"/>
</dbReference>
<dbReference type="SUPFAM" id="SSF160363">
    <property type="entry name" value="MTH889-like"/>
    <property type="match status" value="1"/>
</dbReference>
<name>M0DA97_HALPD</name>
<dbReference type="PANTHER" id="PTHR42240:SF1">
    <property type="entry name" value="DUF211 DOMAIN-CONTAINING PROTEIN"/>
    <property type="match status" value="1"/>
</dbReference>
<evidence type="ECO:0000313" key="2">
    <source>
        <dbReference type="Proteomes" id="UP000011513"/>
    </source>
</evidence>